<dbReference type="SUPFAM" id="SSF53067">
    <property type="entry name" value="Actin-like ATPase domain"/>
    <property type="match status" value="2"/>
</dbReference>
<feature type="domain" description="Carbohydrate kinase FGGY N-terminal" evidence="9">
    <location>
        <begin position="4"/>
        <end position="246"/>
    </location>
</feature>
<sequence length="492" mass="54508">MAQYIIAHDLGTSGNKATLFHIDGRFVKSCTIPYEVHFFGKNCAEQDPEDWWAAVCRATQNVIEGIEKTDVIAISFSAQMQGCLLVDGEGKPLRPSIIWADQRAVKETEHLNREIGFDRMYELTGHRLNPSYTLEKIMWLKEHEPEVYQKASRSLQAKDYILFRLTGEFATDYSDASGTNALDLENLCWSEEILEASGIRRSLLPELHNSTDVIGKVTKEAAKASGLCEGTPVICGGGDGPCAAVGAGCIHDNELFATFGTSAWIGGTTKEKFLDEEKIFFCFANIIPGKYMPCGAMQAAGSSYSYIRGLLEPGRPYSELNAMIEKSPAGAKELLFLPYMLGERCPRWNEETSGAFLGIKMHHTKEDYIRAVIEGVAYNLELILAAYRKYLSVDSLILTGGGAKGDVVCQILSDVFEAKLRTPDHVEEATSIAAAVTAGVGAGVYHSFEEITRFLKIQKEYTPNTDNEAVYHKMKKIFDASYYALESVYKMF</sequence>
<evidence type="ECO:0000256" key="8">
    <source>
        <dbReference type="RuleBase" id="RU364073"/>
    </source>
</evidence>
<dbReference type="Gene3D" id="3.30.420.40">
    <property type="match status" value="2"/>
</dbReference>
<evidence type="ECO:0000256" key="2">
    <source>
        <dbReference type="ARBA" id="ARBA00022629"/>
    </source>
</evidence>
<keyword evidence="2 8" id="KW-0859">Xylose metabolism</keyword>
<keyword evidence="3 8" id="KW-0808">Transferase</keyword>
<dbReference type="EMBL" id="CYZU01000006">
    <property type="protein sequence ID" value="CUN94790.1"/>
    <property type="molecule type" value="Genomic_DNA"/>
</dbReference>
<name>A0A174B4W5_9FIRM</name>
<protein>
    <recommendedName>
        <fullName evidence="8">Xylulose kinase</fullName>
        <shortName evidence="8">Xylulokinase</shortName>
        <ecNumber evidence="8">2.7.1.17</ecNumber>
    </recommendedName>
</protein>
<evidence type="ECO:0000259" key="10">
    <source>
        <dbReference type="Pfam" id="PF02782"/>
    </source>
</evidence>
<evidence type="ECO:0000313" key="12">
    <source>
        <dbReference type="Proteomes" id="UP000095544"/>
    </source>
</evidence>
<keyword evidence="6 8" id="KW-0067">ATP-binding</keyword>
<dbReference type="STRING" id="39482.ERS852491_00886"/>
<dbReference type="InterPro" id="IPR000577">
    <property type="entry name" value="Carb_kinase_FGGY"/>
</dbReference>
<organism evidence="11 12">
    <name type="scientific">Faecalicatena contorta</name>
    <dbReference type="NCBI Taxonomy" id="39482"/>
    <lineage>
        <taxon>Bacteria</taxon>
        <taxon>Bacillati</taxon>
        <taxon>Bacillota</taxon>
        <taxon>Clostridia</taxon>
        <taxon>Lachnospirales</taxon>
        <taxon>Lachnospiraceae</taxon>
        <taxon>Faecalicatena</taxon>
    </lineage>
</organism>
<dbReference type="RefSeq" id="WP_050640683.1">
    <property type="nucleotide sequence ID" value="NZ_CABKUE010000008.1"/>
</dbReference>
<keyword evidence="7 8" id="KW-0119">Carbohydrate metabolism</keyword>
<dbReference type="GO" id="GO:0004856">
    <property type="term" value="F:D-xylulokinase activity"/>
    <property type="evidence" value="ECO:0007669"/>
    <property type="project" value="UniProtKB-EC"/>
</dbReference>
<dbReference type="InterPro" id="IPR006000">
    <property type="entry name" value="Xylulokinase"/>
</dbReference>
<dbReference type="CDD" id="cd07805">
    <property type="entry name" value="ASKHA_NBD_FGGY_CvXK-like"/>
    <property type="match status" value="1"/>
</dbReference>
<dbReference type="InterPro" id="IPR050406">
    <property type="entry name" value="FGGY_Carb_Kinase"/>
</dbReference>
<dbReference type="InterPro" id="IPR043129">
    <property type="entry name" value="ATPase_NBD"/>
</dbReference>
<comment type="similarity">
    <text evidence="1 8">Belongs to the FGGY kinase family.</text>
</comment>
<dbReference type="Proteomes" id="UP000095544">
    <property type="component" value="Unassembled WGS sequence"/>
</dbReference>
<dbReference type="GO" id="GO:0005997">
    <property type="term" value="P:xylulose metabolic process"/>
    <property type="evidence" value="ECO:0007669"/>
    <property type="project" value="InterPro"/>
</dbReference>
<dbReference type="InterPro" id="IPR018484">
    <property type="entry name" value="FGGY_N"/>
</dbReference>
<dbReference type="PANTHER" id="PTHR43095:SF5">
    <property type="entry name" value="XYLULOSE KINASE"/>
    <property type="match status" value="1"/>
</dbReference>
<accession>A0A174B4W5</accession>
<proteinExistence type="inferred from homology"/>
<dbReference type="AlphaFoldDB" id="A0A174B4W5"/>
<evidence type="ECO:0000256" key="7">
    <source>
        <dbReference type="ARBA" id="ARBA00023277"/>
    </source>
</evidence>
<dbReference type="EC" id="2.7.1.17" evidence="8"/>
<dbReference type="InterPro" id="IPR018485">
    <property type="entry name" value="FGGY_C"/>
</dbReference>
<keyword evidence="4 8" id="KW-0547">Nucleotide-binding</keyword>
<evidence type="ECO:0000259" key="9">
    <source>
        <dbReference type="Pfam" id="PF00370"/>
    </source>
</evidence>
<dbReference type="Pfam" id="PF02782">
    <property type="entry name" value="FGGY_C"/>
    <property type="match status" value="1"/>
</dbReference>
<dbReference type="PIRSF" id="PIRSF000538">
    <property type="entry name" value="GlpK"/>
    <property type="match status" value="1"/>
</dbReference>
<dbReference type="PANTHER" id="PTHR43095">
    <property type="entry name" value="SUGAR KINASE"/>
    <property type="match status" value="1"/>
</dbReference>
<dbReference type="GO" id="GO:0042732">
    <property type="term" value="P:D-xylose metabolic process"/>
    <property type="evidence" value="ECO:0007669"/>
    <property type="project" value="UniProtKB-KW"/>
</dbReference>
<evidence type="ECO:0000256" key="5">
    <source>
        <dbReference type="ARBA" id="ARBA00022777"/>
    </source>
</evidence>
<reference evidence="11 12" key="1">
    <citation type="submission" date="2015-09" db="EMBL/GenBank/DDBJ databases">
        <authorList>
            <consortium name="Pathogen Informatics"/>
        </authorList>
    </citation>
    <scope>NUCLEOTIDE SEQUENCE [LARGE SCALE GENOMIC DNA]</scope>
    <source>
        <strain evidence="11 12">2789STDY5834876</strain>
    </source>
</reference>
<gene>
    <name evidence="11" type="primary">xylB_1</name>
    <name evidence="8" type="synonym">xylB</name>
    <name evidence="11" type="ORF">ERS852491_00886</name>
</gene>
<evidence type="ECO:0000256" key="3">
    <source>
        <dbReference type="ARBA" id="ARBA00022679"/>
    </source>
</evidence>
<comment type="catalytic activity">
    <reaction evidence="8">
        <text>D-xylulose + ATP = D-xylulose 5-phosphate + ADP + H(+)</text>
        <dbReference type="Rhea" id="RHEA:10964"/>
        <dbReference type="ChEBI" id="CHEBI:15378"/>
        <dbReference type="ChEBI" id="CHEBI:17140"/>
        <dbReference type="ChEBI" id="CHEBI:30616"/>
        <dbReference type="ChEBI" id="CHEBI:57737"/>
        <dbReference type="ChEBI" id="CHEBI:456216"/>
        <dbReference type="EC" id="2.7.1.17"/>
    </reaction>
</comment>
<dbReference type="GO" id="GO:0005524">
    <property type="term" value="F:ATP binding"/>
    <property type="evidence" value="ECO:0007669"/>
    <property type="project" value="UniProtKB-KW"/>
</dbReference>
<dbReference type="PROSITE" id="PS00933">
    <property type="entry name" value="FGGY_KINASES_1"/>
    <property type="match status" value="1"/>
</dbReference>
<evidence type="ECO:0000313" key="11">
    <source>
        <dbReference type="EMBL" id="CUN94790.1"/>
    </source>
</evidence>
<dbReference type="OrthoDB" id="9805576at2"/>
<evidence type="ECO:0000256" key="1">
    <source>
        <dbReference type="ARBA" id="ARBA00009156"/>
    </source>
</evidence>
<dbReference type="NCBIfam" id="TIGR01312">
    <property type="entry name" value="XylB"/>
    <property type="match status" value="1"/>
</dbReference>
<evidence type="ECO:0000256" key="6">
    <source>
        <dbReference type="ARBA" id="ARBA00022840"/>
    </source>
</evidence>
<dbReference type="Pfam" id="PF00370">
    <property type="entry name" value="FGGY_N"/>
    <property type="match status" value="1"/>
</dbReference>
<feature type="domain" description="Carbohydrate kinase FGGY C-terminal" evidence="10">
    <location>
        <begin position="256"/>
        <end position="441"/>
    </location>
</feature>
<dbReference type="InterPro" id="IPR018483">
    <property type="entry name" value="Carb_kinase_FGGY_CS"/>
</dbReference>
<keyword evidence="5 8" id="KW-0418">Kinase</keyword>
<evidence type="ECO:0000256" key="4">
    <source>
        <dbReference type="ARBA" id="ARBA00022741"/>
    </source>
</evidence>